<evidence type="ECO:0000313" key="2">
    <source>
        <dbReference type="EMBL" id="KAA6365555.1"/>
    </source>
</evidence>
<comment type="caution">
    <text evidence="2">The sequence shown here is derived from an EMBL/GenBank/DDBJ whole genome shotgun (WGS) entry which is preliminary data.</text>
</comment>
<feature type="domain" description="DDE-1" evidence="1">
    <location>
        <begin position="170"/>
        <end position="289"/>
    </location>
</feature>
<protein>
    <recommendedName>
        <fullName evidence="1">DDE-1 domain-containing protein</fullName>
    </recommendedName>
</protein>
<proteinExistence type="predicted"/>
<dbReference type="EMBL" id="SNRW01020336">
    <property type="protein sequence ID" value="KAA6365555.1"/>
    <property type="molecule type" value="Genomic_DNA"/>
</dbReference>
<evidence type="ECO:0000259" key="1">
    <source>
        <dbReference type="Pfam" id="PF03184"/>
    </source>
</evidence>
<dbReference type="InterPro" id="IPR036397">
    <property type="entry name" value="RNaseH_sf"/>
</dbReference>
<dbReference type="Proteomes" id="UP000324800">
    <property type="component" value="Unassembled WGS sequence"/>
</dbReference>
<reference evidence="2 3" key="1">
    <citation type="submission" date="2019-03" db="EMBL/GenBank/DDBJ databases">
        <title>Single cell metagenomics reveals metabolic interactions within the superorganism composed of flagellate Streblomastix strix and complex community of Bacteroidetes bacteria on its surface.</title>
        <authorList>
            <person name="Treitli S.C."/>
            <person name="Kolisko M."/>
            <person name="Husnik F."/>
            <person name="Keeling P."/>
            <person name="Hampl V."/>
        </authorList>
    </citation>
    <scope>NUCLEOTIDE SEQUENCE [LARGE SCALE GENOMIC DNA]</scope>
    <source>
        <strain evidence="2">ST1C</strain>
    </source>
</reference>
<evidence type="ECO:0000313" key="3">
    <source>
        <dbReference type="Proteomes" id="UP000324800"/>
    </source>
</evidence>
<sequence>EIARSEGIEKRTIAPARKFTTKQEDAFVKEIQNRYNEGYPFTQATFTEWIQQDYPQKNLTNGYIQSLLVRRSRDIKSQMARPLERLRFDVMLESAAEYKIKLMEDVDGVPACLVANTDESGIQEFVDSHPIEVLCPASITAQQCRYKVERDGKLVSVLAFIFLNGDSCAPGIVVKRQTLDAIIFDHGLRNGQDAVIYTRKKGYVTGEIFFMWIRDIFVPFIKQQRIKYKLRPTREAVLLLDGLGAHFKDETLQLLRTAHIMLVQLPSHTSHAYQPLDLTTFKAMKSKVKGIKIGFEPKSQGDKIWLRSDGRHLCRILVQIHWSLRLTKLGLRTELLYYLEISDV</sequence>
<dbReference type="Pfam" id="PF03184">
    <property type="entry name" value="DDE_1"/>
    <property type="match status" value="1"/>
</dbReference>
<accession>A0A5J4U747</accession>
<feature type="non-terminal residue" evidence="2">
    <location>
        <position position="1"/>
    </location>
</feature>
<dbReference type="GO" id="GO:0003676">
    <property type="term" value="F:nucleic acid binding"/>
    <property type="evidence" value="ECO:0007669"/>
    <property type="project" value="InterPro"/>
</dbReference>
<organism evidence="2 3">
    <name type="scientific">Streblomastix strix</name>
    <dbReference type="NCBI Taxonomy" id="222440"/>
    <lineage>
        <taxon>Eukaryota</taxon>
        <taxon>Metamonada</taxon>
        <taxon>Preaxostyla</taxon>
        <taxon>Oxymonadida</taxon>
        <taxon>Streblomastigidae</taxon>
        <taxon>Streblomastix</taxon>
    </lineage>
</organism>
<gene>
    <name evidence="2" type="ORF">EZS28_038917</name>
</gene>
<dbReference type="InterPro" id="IPR004875">
    <property type="entry name" value="DDE_SF_endonuclease_dom"/>
</dbReference>
<name>A0A5J4U747_9EUKA</name>
<dbReference type="Gene3D" id="3.30.420.10">
    <property type="entry name" value="Ribonuclease H-like superfamily/Ribonuclease H"/>
    <property type="match status" value="1"/>
</dbReference>
<dbReference type="OrthoDB" id="7477068at2759"/>
<dbReference type="AlphaFoldDB" id="A0A5J4U747"/>